<evidence type="ECO:0000256" key="1">
    <source>
        <dbReference type="ARBA" id="ARBA00004448"/>
    </source>
</evidence>
<evidence type="ECO:0000256" key="3">
    <source>
        <dbReference type="ARBA" id="ARBA00013934"/>
    </source>
</evidence>
<comment type="function">
    <text evidence="9">Scaffold protein that participates in the c-ring assembly of mitochondrial ATP synthase (F(1)F(0) ATP synthase or complex V) by facilitating the membrane insertion and oligomer formation of the subunit c/ATP5MC3. Participates in the incorporation of the c-ring into vestigial complexes. Additionally influences the incorporation of subunits MT-ATP6, MT-ATP8, ATP5MJ, and ATP5MK in the ATP synthase.</text>
</comment>
<dbReference type="InterPro" id="IPR043502">
    <property type="entry name" value="DNA/RNA_pol_sf"/>
</dbReference>
<keyword evidence="8 10" id="KW-0472">Membrane</keyword>
<comment type="similarity">
    <text evidence="2">Belongs to the TMEM242 family.</text>
</comment>
<organism evidence="12 13">
    <name type="scientific">Nephila pilipes</name>
    <name type="common">Giant wood spider</name>
    <name type="synonym">Nephila maculata</name>
    <dbReference type="NCBI Taxonomy" id="299642"/>
    <lineage>
        <taxon>Eukaryota</taxon>
        <taxon>Metazoa</taxon>
        <taxon>Ecdysozoa</taxon>
        <taxon>Arthropoda</taxon>
        <taxon>Chelicerata</taxon>
        <taxon>Arachnida</taxon>
        <taxon>Araneae</taxon>
        <taxon>Araneomorphae</taxon>
        <taxon>Entelegynae</taxon>
        <taxon>Araneoidea</taxon>
        <taxon>Nephilidae</taxon>
        <taxon>Nephila</taxon>
    </lineage>
</organism>
<gene>
    <name evidence="12" type="primary">tmem242</name>
    <name evidence="12" type="ORF">NPIL_618691</name>
</gene>
<evidence type="ECO:0000256" key="6">
    <source>
        <dbReference type="ARBA" id="ARBA00022989"/>
    </source>
</evidence>
<comment type="caution">
    <text evidence="12">The sequence shown here is derived from an EMBL/GenBank/DDBJ whole genome shotgun (WGS) entry which is preliminary data.</text>
</comment>
<dbReference type="GO" id="GO:0005743">
    <property type="term" value="C:mitochondrial inner membrane"/>
    <property type="evidence" value="ECO:0007669"/>
    <property type="project" value="UniProtKB-SubCell"/>
</dbReference>
<evidence type="ECO:0000256" key="9">
    <source>
        <dbReference type="ARBA" id="ARBA00045905"/>
    </source>
</evidence>
<name>A0A8X6Q8G6_NEPPI</name>
<evidence type="ECO:0000313" key="12">
    <source>
        <dbReference type="EMBL" id="GFU12383.1"/>
    </source>
</evidence>
<accession>A0A8X6Q8G6</accession>
<sequence length="160" mass="18089">MQTKELPESGSSLAMKALGWGTLYAVSGFSVFCFGVWKMMGVKNLEEFRLKIGNILPKIPKSENPGRSDFKSVRELMHYVIEERRPLHKLTEAKSNFNRTEKDEGSFNSLKQVLTTSSVLIYPRTDYGFILDTDASIEGIGTVLSQKIGNKERLFQQEFG</sequence>
<dbReference type="InterPro" id="IPR009792">
    <property type="entry name" value="TMEM242"/>
</dbReference>
<evidence type="ECO:0000313" key="13">
    <source>
        <dbReference type="Proteomes" id="UP000887013"/>
    </source>
</evidence>
<dbReference type="Pfam" id="PF17919">
    <property type="entry name" value="RT_RNaseH_2"/>
    <property type="match status" value="1"/>
</dbReference>
<dbReference type="GO" id="GO:0071897">
    <property type="term" value="P:DNA biosynthetic process"/>
    <property type="evidence" value="ECO:0007669"/>
    <property type="project" value="UniProtKB-ARBA"/>
</dbReference>
<evidence type="ECO:0000256" key="5">
    <source>
        <dbReference type="ARBA" id="ARBA00022792"/>
    </source>
</evidence>
<dbReference type="EMBL" id="BMAW01078784">
    <property type="protein sequence ID" value="GFU12383.1"/>
    <property type="molecule type" value="Genomic_DNA"/>
</dbReference>
<evidence type="ECO:0000259" key="11">
    <source>
        <dbReference type="Pfam" id="PF17919"/>
    </source>
</evidence>
<dbReference type="OrthoDB" id="2378895at2759"/>
<evidence type="ECO:0000256" key="4">
    <source>
        <dbReference type="ARBA" id="ARBA00022692"/>
    </source>
</evidence>
<keyword evidence="7" id="KW-0496">Mitochondrion</keyword>
<evidence type="ECO:0000256" key="8">
    <source>
        <dbReference type="ARBA" id="ARBA00023136"/>
    </source>
</evidence>
<dbReference type="InterPro" id="IPR041577">
    <property type="entry name" value="RT_RNaseH_2"/>
</dbReference>
<dbReference type="Pfam" id="PF07096">
    <property type="entry name" value="DUF1358"/>
    <property type="match status" value="1"/>
</dbReference>
<reference evidence="12" key="1">
    <citation type="submission" date="2020-08" db="EMBL/GenBank/DDBJ databases">
        <title>Multicomponent nature underlies the extraordinary mechanical properties of spider dragline silk.</title>
        <authorList>
            <person name="Kono N."/>
            <person name="Nakamura H."/>
            <person name="Mori M."/>
            <person name="Yoshida Y."/>
            <person name="Ohtoshi R."/>
            <person name="Malay A.D."/>
            <person name="Moran D.A.P."/>
            <person name="Tomita M."/>
            <person name="Numata K."/>
            <person name="Arakawa K."/>
        </authorList>
    </citation>
    <scope>NUCLEOTIDE SEQUENCE</scope>
</reference>
<feature type="domain" description="Reverse transcriptase/retrotransposon-derived protein RNase H-like" evidence="11">
    <location>
        <begin position="100"/>
        <end position="152"/>
    </location>
</feature>
<evidence type="ECO:0000256" key="7">
    <source>
        <dbReference type="ARBA" id="ARBA00023128"/>
    </source>
</evidence>
<keyword evidence="4 10" id="KW-0812">Transmembrane</keyword>
<dbReference type="PANTHER" id="PTHR13141:SF4">
    <property type="entry name" value="TRANSMEMBRANE PROTEIN 242"/>
    <property type="match status" value="1"/>
</dbReference>
<protein>
    <recommendedName>
        <fullName evidence="3">Transmembrane protein 242</fullName>
    </recommendedName>
</protein>
<feature type="transmembrane region" description="Helical" evidence="10">
    <location>
        <begin position="17"/>
        <end position="37"/>
    </location>
</feature>
<evidence type="ECO:0000256" key="2">
    <source>
        <dbReference type="ARBA" id="ARBA00007570"/>
    </source>
</evidence>
<keyword evidence="6 10" id="KW-1133">Transmembrane helix</keyword>
<dbReference type="AlphaFoldDB" id="A0A8X6Q8G6"/>
<dbReference type="PANTHER" id="PTHR13141">
    <property type="entry name" value="TRANSMEMBRANE PROTEIN 242"/>
    <property type="match status" value="1"/>
</dbReference>
<comment type="subcellular location">
    <subcellularLocation>
        <location evidence="1">Mitochondrion inner membrane</location>
        <topology evidence="1">Multi-pass membrane protein</topology>
    </subcellularLocation>
</comment>
<dbReference type="Proteomes" id="UP000887013">
    <property type="component" value="Unassembled WGS sequence"/>
</dbReference>
<keyword evidence="5" id="KW-0999">Mitochondrion inner membrane</keyword>
<keyword evidence="13" id="KW-1185">Reference proteome</keyword>
<dbReference type="SUPFAM" id="SSF56672">
    <property type="entry name" value="DNA/RNA polymerases"/>
    <property type="match status" value="1"/>
</dbReference>
<evidence type="ECO:0000256" key="10">
    <source>
        <dbReference type="SAM" id="Phobius"/>
    </source>
</evidence>
<proteinExistence type="inferred from homology"/>